<dbReference type="GO" id="GO:0003677">
    <property type="term" value="F:DNA binding"/>
    <property type="evidence" value="ECO:0007669"/>
    <property type="project" value="UniProtKB-KW"/>
</dbReference>
<dbReference type="Proteomes" id="UP000070529">
    <property type="component" value="Unassembled WGS sequence"/>
</dbReference>
<accession>A0A135IAJ2</accession>
<evidence type="ECO:0000256" key="3">
    <source>
        <dbReference type="PROSITE-ProRule" id="PRU00169"/>
    </source>
</evidence>
<dbReference type="PROSITE" id="PS50110">
    <property type="entry name" value="RESPONSE_REGULATORY"/>
    <property type="match status" value="1"/>
</dbReference>
<dbReference type="GO" id="GO:0006355">
    <property type="term" value="P:regulation of DNA-templated transcription"/>
    <property type="evidence" value="ECO:0007669"/>
    <property type="project" value="InterPro"/>
</dbReference>
<dbReference type="SUPFAM" id="SSF46894">
    <property type="entry name" value="C-terminal effector domain of the bipartite response regulators"/>
    <property type="match status" value="1"/>
</dbReference>
<proteinExistence type="predicted"/>
<dbReference type="InterPro" id="IPR039420">
    <property type="entry name" value="WalR-like"/>
</dbReference>
<gene>
    <name evidence="6" type="ORF">ATN88_09295</name>
</gene>
<evidence type="ECO:0000313" key="6">
    <source>
        <dbReference type="EMBL" id="KXF82459.1"/>
    </source>
</evidence>
<keyword evidence="7" id="KW-1185">Reference proteome</keyword>
<feature type="modified residue" description="4-aspartylphosphate" evidence="3">
    <location>
        <position position="42"/>
    </location>
</feature>
<evidence type="ECO:0000256" key="2">
    <source>
        <dbReference type="ARBA" id="ARBA00023125"/>
    </source>
</evidence>
<dbReference type="Gene3D" id="3.40.50.2300">
    <property type="match status" value="1"/>
</dbReference>
<protein>
    <recommendedName>
        <fullName evidence="8">LuxR family transcriptional regulator</fullName>
    </recommendedName>
</protein>
<keyword evidence="2" id="KW-0238">DNA-binding</keyword>
<dbReference type="InterPro" id="IPR058245">
    <property type="entry name" value="NreC/VraR/RcsB-like_REC"/>
</dbReference>
<dbReference type="SMART" id="SM00421">
    <property type="entry name" value="HTH_LUXR"/>
    <property type="match status" value="1"/>
</dbReference>
<dbReference type="CDD" id="cd06170">
    <property type="entry name" value="LuxR_C_like"/>
    <property type="match status" value="1"/>
</dbReference>
<dbReference type="AlphaFoldDB" id="A0A135IAJ2"/>
<evidence type="ECO:0000313" key="7">
    <source>
        <dbReference type="Proteomes" id="UP000070529"/>
    </source>
</evidence>
<dbReference type="Pfam" id="PF00072">
    <property type="entry name" value="Response_reg"/>
    <property type="match status" value="1"/>
</dbReference>
<evidence type="ECO:0008006" key="8">
    <source>
        <dbReference type="Google" id="ProtNLM"/>
    </source>
</evidence>
<dbReference type="InterPro" id="IPR011006">
    <property type="entry name" value="CheY-like_superfamily"/>
</dbReference>
<dbReference type="PANTHER" id="PTHR43214">
    <property type="entry name" value="TWO-COMPONENT RESPONSE REGULATOR"/>
    <property type="match status" value="1"/>
</dbReference>
<dbReference type="InterPro" id="IPR016032">
    <property type="entry name" value="Sig_transdc_resp-reg_C-effctor"/>
</dbReference>
<organism evidence="6 7">
    <name type="scientific">Enterovibrio coralii</name>
    <dbReference type="NCBI Taxonomy" id="294935"/>
    <lineage>
        <taxon>Bacteria</taxon>
        <taxon>Pseudomonadati</taxon>
        <taxon>Pseudomonadota</taxon>
        <taxon>Gammaproteobacteria</taxon>
        <taxon>Vibrionales</taxon>
        <taxon>Vibrionaceae</taxon>
        <taxon>Enterovibrio</taxon>
    </lineage>
</organism>
<dbReference type="PANTHER" id="PTHR43214:SF43">
    <property type="entry name" value="TWO-COMPONENT RESPONSE REGULATOR"/>
    <property type="match status" value="1"/>
</dbReference>
<name>A0A135IAJ2_9GAMM</name>
<reference evidence="6 7" key="1">
    <citation type="submission" date="2015-11" db="EMBL/GenBank/DDBJ databases">
        <title>Genomic Taxonomy of the Vibrionaceae.</title>
        <authorList>
            <person name="Gomez-Gil B."/>
            <person name="Enciso-Ibarra J."/>
        </authorList>
    </citation>
    <scope>NUCLEOTIDE SEQUENCE [LARGE SCALE GENOMIC DNA]</scope>
    <source>
        <strain evidence="6 7">CAIM 912</strain>
    </source>
</reference>
<evidence type="ECO:0000259" key="4">
    <source>
        <dbReference type="PROSITE" id="PS50043"/>
    </source>
</evidence>
<dbReference type="SMART" id="SM00448">
    <property type="entry name" value="REC"/>
    <property type="match status" value="1"/>
</dbReference>
<dbReference type="InterPro" id="IPR000792">
    <property type="entry name" value="Tscrpt_reg_LuxR_C"/>
</dbReference>
<dbReference type="InterPro" id="IPR001789">
    <property type="entry name" value="Sig_transdc_resp-reg_receiver"/>
</dbReference>
<dbReference type="GO" id="GO:0000160">
    <property type="term" value="P:phosphorelay signal transduction system"/>
    <property type="evidence" value="ECO:0007669"/>
    <property type="project" value="InterPro"/>
</dbReference>
<comment type="caution">
    <text evidence="6">The sequence shown here is derived from an EMBL/GenBank/DDBJ whole genome shotgun (WGS) entry which is preliminary data.</text>
</comment>
<sequence>MVRQGCKLLLESQNIIIVAEAESGEEAFRYLNEVTPDIAVVDLSMENMGGLEVISRMNMRYPEIKIIVFSMHDDPFFTQRAFKNGASGYVSKSNPPETLIEAIGHIMTGGQFISPDIAKKLAFDQYYEATAHPLKQLTSREIDIFHRLAQGKSSAQIAEDLSLSRKSISNYIGGLKKKLNADSTANLIKIAITTFKES</sequence>
<feature type="domain" description="Response regulatory" evidence="5">
    <location>
        <begin position="1"/>
        <end position="107"/>
    </location>
</feature>
<keyword evidence="1 3" id="KW-0597">Phosphoprotein</keyword>
<dbReference type="STRING" id="294935.ATN88_09295"/>
<dbReference type="EMBL" id="LNTY01000025">
    <property type="protein sequence ID" value="KXF82459.1"/>
    <property type="molecule type" value="Genomic_DNA"/>
</dbReference>
<evidence type="ECO:0000256" key="1">
    <source>
        <dbReference type="ARBA" id="ARBA00022553"/>
    </source>
</evidence>
<dbReference type="PROSITE" id="PS50043">
    <property type="entry name" value="HTH_LUXR_2"/>
    <property type="match status" value="1"/>
</dbReference>
<dbReference type="SUPFAM" id="SSF52172">
    <property type="entry name" value="CheY-like"/>
    <property type="match status" value="1"/>
</dbReference>
<dbReference type="Pfam" id="PF00196">
    <property type="entry name" value="GerE"/>
    <property type="match status" value="1"/>
</dbReference>
<dbReference type="PRINTS" id="PR00038">
    <property type="entry name" value="HTHLUXR"/>
</dbReference>
<evidence type="ECO:0000259" key="5">
    <source>
        <dbReference type="PROSITE" id="PS50110"/>
    </source>
</evidence>
<dbReference type="CDD" id="cd17535">
    <property type="entry name" value="REC_NarL-like"/>
    <property type="match status" value="1"/>
</dbReference>
<feature type="domain" description="HTH luxR-type" evidence="4">
    <location>
        <begin position="130"/>
        <end position="195"/>
    </location>
</feature>